<proteinExistence type="predicted"/>
<keyword evidence="3" id="KW-1185">Reference proteome</keyword>
<sequence>MVPLSLSAGIIAVLQLSGTLVSYLSSVPSATKDQASLAVKVLNLYSLLTALKHRVEEGVASDPVLEDHWFTAVRTLGTEDGPLCQTEKALKRLTNRIEPVDGVKRVAQQL</sequence>
<evidence type="ECO:0000313" key="3">
    <source>
        <dbReference type="Proteomes" id="UP001590950"/>
    </source>
</evidence>
<gene>
    <name evidence="2" type="ORF">N7G274_008911</name>
</gene>
<dbReference type="Proteomes" id="UP001590950">
    <property type="component" value="Unassembled WGS sequence"/>
</dbReference>
<keyword evidence="1" id="KW-0732">Signal</keyword>
<evidence type="ECO:0008006" key="4">
    <source>
        <dbReference type="Google" id="ProtNLM"/>
    </source>
</evidence>
<name>A0ABR3ZX58_9LECA</name>
<dbReference type="EMBL" id="JBEFKJ010000033">
    <property type="protein sequence ID" value="KAL2038262.1"/>
    <property type="molecule type" value="Genomic_DNA"/>
</dbReference>
<organism evidence="2 3">
    <name type="scientific">Stereocaulon virgatum</name>
    <dbReference type="NCBI Taxonomy" id="373712"/>
    <lineage>
        <taxon>Eukaryota</taxon>
        <taxon>Fungi</taxon>
        <taxon>Dikarya</taxon>
        <taxon>Ascomycota</taxon>
        <taxon>Pezizomycotina</taxon>
        <taxon>Lecanoromycetes</taxon>
        <taxon>OSLEUM clade</taxon>
        <taxon>Lecanoromycetidae</taxon>
        <taxon>Lecanorales</taxon>
        <taxon>Lecanorineae</taxon>
        <taxon>Stereocaulaceae</taxon>
        <taxon>Stereocaulon</taxon>
    </lineage>
</organism>
<accession>A0ABR3ZX58</accession>
<feature type="signal peptide" evidence="1">
    <location>
        <begin position="1"/>
        <end position="26"/>
    </location>
</feature>
<feature type="chain" id="PRO_5047443947" description="Fungal N-terminal domain-containing protein" evidence="1">
    <location>
        <begin position="27"/>
        <end position="110"/>
    </location>
</feature>
<reference evidence="2 3" key="1">
    <citation type="submission" date="2024-09" db="EMBL/GenBank/DDBJ databases">
        <title>Rethinking Asexuality: The Enigmatic Case of Functional Sexual Genes in Lepraria (Stereocaulaceae).</title>
        <authorList>
            <person name="Doellman M."/>
            <person name="Sun Y."/>
            <person name="Barcenas-Pena A."/>
            <person name="Lumbsch H.T."/>
            <person name="Grewe F."/>
        </authorList>
    </citation>
    <scope>NUCLEOTIDE SEQUENCE [LARGE SCALE GENOMIC DNA]</scope>
    <source>
        <strain evidence="2 3">Mercado 3170</strain>
    </source>
</reference>
<comment type="caution">
    <text evidence="2">The sequence shown here is derived from an EMBL/GenBank/DDBJ whole genome shotgun (WGS) entry which is preliminary data.</text>
</comment>
<evidence type="ECO:0000256" key="1">
    <source>
        <dbReference type="SAM" id="SignalP"/>
    </source>
</evidence>
<protein>
    <recommendedName>
        <fullName evidence="4">Fungal N-terminal domain-containing protein</fullName>
    </recommendedName>
</protein>
<evidence type="ECO:0000313" key="2">
    <source>
        <dbReference type="EMBL" id="KAL2038262.1"/>
    </source>
</evidence>